<comment type="caution">
    <text evidence="1">The sequence shown here is derived from an EMBL/GenBank/DDBJ whole genome shotgun (WGS) entry which is preliminary data.</text>
</comment>
<gene>
    <name evidence="1" type="ORF">BCR32DRAFT_267517</name>
</gene>
<accession>A0A1Y1XAA5</accession>
<name>A0A1Y1XAA5_9FUNG</name>
<protein>
    <submittedName>
        <fullName evidence="1">Uncharacterized protein</fullName>
    </submittedName>
</protein>
<dbReference type="EMBL" id="MCFG01000090">
    <property type="protein sequence ID" value="ORX82659.1"/>
    <property type="molecule type" value="Genomic_DNA"/>
</dbReference>
<sequence>MYPNIFGKKRNLLNDKLNNISSSSKEILEFYWYRDMNSDKSIKTKTYKMNSFEKSRNYLKLYLEFPEYSKDSLFNSLVVTSENSSVDNRINNIVMGYKSSNNIRINSISNIDILENMVLVIEITIVHTKRNGNVCLSVRLNLVLIQNLHSCCDLRLY</sequence>
<organism evidence="1 2">
    <name type="scientific">Anaeromyces robustus</name>
    <dbReference type="NCBI Taxonomy" id="1754192"/>
    <lineage>
        <taxon>Eukaryota</taxon>
        <taxon>Fungi</taxon>
        <taxon>Fungi incertae sedis</taxon>
        <taxon>Chytridiomycota</taxon>
        <taxon>Chytridiomycota incertae sedis</taxon>
        <taxon>Neocallimastigomycetes</taxon>
        <taxon>Neocallimastigales</taxon>
        <taxon>Neocallimastigaceae</taxon>
        <taxon>Anaeromyces</taxon>
    </lineage>
</organism>
<keyword evidence="2" id="KW-1185">Reference proteome</keyword>
<dbReference type="AlphaFoldDB" id="A0A1Y1XAA5"/>
<evidence type="ECO:0000313" key="2">
    <source>
        <dbReference type="Proteomes" id="UP000193944"/>
    </source>
</evidence>
<reference evidence="1 2" key="2">
    <citation type="submission" date="2016-08" db="EMBL/GenBank/DDBJ databases">
        <title>Pervasive Adenine N6-methylation of Active Genes in Fungi.</title>
        <authorList>
            <consortium name="DOE Joint Genome Institute"/>
            <person name="Mondo S.J."/>
            <person name="Dannebaum R.O."/>
            <person name="Kuo R.C."/>
            <person name="Labutti K."/>
            <person name="Haridas S."/>
            <person name="Kuo A."/>
            <person name="Salamov A."/>
            <person name="Ahrendt S.R."/>
            <person name="Lipzen A."/>
            <person name="Sullivan W."/>
            <person name="Andreopoulos W.B."/>
            <person name="Clum A."/>
            <person name="Lindquist E."/>
            <person name="Daum C."/>
            <person name="Ramamoorthy G.K."/>
            <person name="Gryganskyi A."/>
            <person name="Culley D."/>
            <person name="Magnuson J.K."/>
            <person name="James T.Y."/>
            <person name="O'Malley M.A."/>
            <person name="Stajich J.E."/>
            <person name="Spatafora J.W."/>
            <person name="Visel A."/>
            <person name="Grigoriev I.V."/>
        </authorList>
    </citation>
    <scope>NUCLEOTIDE SEQUENCE [LARGE SCALE GENOMIC DNA]</scope>
    <source>
        <strain evidence="1 2">S4</strain>
    </source>
</reference>
<evidence type="ECO:0000313" key="1">
    <source>
        <dbReference type="EMBL" id="ORX82659.1"/>
    </source>
</evidence>
<dbReference type="Proteomes" id="UP000193944">
    <property type="component" value="Unassembled WGS sequence"/>
</dbReference>
<proteinExistence type="predicted"/>
<reference evidence="1 2" key="1">
    <citation type="submission" date="2016-08" db="EMBL/GenBank/DDBJ databases">
        <title>A Parts List for Fungal Cellulosomes Revealed by Comparative Genomics.</title>
        <authorList>
            <consortium name="DOE Joint Genome Institute"/>
            <person name="Haitjema C.H."/>
            <person name="Gilmore S.P."/>
            <person name="Henske J.K."/>
            <person name="Solomon K.V."/>
            <person name="De Groot R."/>
            <person name="Kuo A."/>
            <person name="Mondo S.J."/>
            <person name="Salamov A.A."/>
            <person name="Labutti K."/>
            <person name="Zhao Z."/>
            <person name="Chiniquy J."/>
            <person name="Barry K."/>
            <person name="Brewer H.M."/>
            <person name="Purvine S.O."/>
            <person name="Wright A.T."/>
            <person name="Boxma B."/>
            <person name="Van Alen T."/>
            <person name="Hackstein J.H."/>
            <person name="Baker S.E."/>
            <person name="Grigoriev I.V."/>
            <person name="O'Malley M.A."/>
        </authorList>
    </citation>
    <scope>NUCLEOTIDE SEQUENCE [LARGE SCALE GENOMIC DNA]</scope>
    <source>
        <strain evidence="1 2">S4</strain>
    </source>
</reference>